<evidence type="ECO:0008006" key="3">
    <source>
        <dbReference type="Google" id="ProtNLM"/>
    </source>
</evidence>
<dbReference type="SUPFAM" id="SSF52047">
    <property type="entry name" value="RNI-like"/>
    <property type="match status" value="1"/>
</dbReference>
<organism evidence="1 2">
    <name type="scientific">Piedraia hortae CBS 480.64</name>
    <dbReference type="NCBI Taxonomy" id="1314780"/>
    <lineage>
        <taxon>Eukaryota</taxon>
        <taxon>Fungi</taxon>
        <taxon>Dikarya</taxon>
        <taxon>Ascomycota</taxon>
        <taxon>Pezizomycotina</taxon>
        <taxon>Dothideomycetes</taxon>
        <taxon>Dothideomycetidae</taxon>
        <taxon>Capnodiales</taxon>
        <taxon>Piedraiaceae</taxon>
        <taxon>Piedraia</taxon>
    </lineage>
</organism>
<protein>
    <recommendedName>
        <fullName evidence="3">L domain-like protein</fullName>
    </recommendedName>
</protein>
<dbReference type="InterPro" id="IPR032675">
    <property type="entry name" value="LRR_dom_sf"/>
</dbReference>
<name>A0A6A7BRT0_9PEZI</name>
<sequence>MIDRRSNYFLEILKQLNQLQSLDVKSQLPDKRWMDYNFLFHVFDPRTCIRYFDAIQCYATTSTWNKLAHNLSSASSNLTDLSIGLRSRDARHLVTFGRSLRALTFSILDVGDGPYEAIGDLQCLTSLKISFQGELPLYPHHLESLRSPVNLQLLNNGAGRSELPLSEGLADMDFTLLFLSMNDLRDLSLNMWDADQITPKMIFTLGKACRKLKSFRAMARL</sequence>
<evidence type="ECO:0000313" key="1">
    <source>
        <dbReference type="EMBL" id="KAF2857465.1"/>
    </source>
</evidence>
<dbReference type="Gene3D" id="3.80.10.10">
    <property type="entry name" value="Ribonuclease Inhibitor"/>
    <property type="match status" value="1"/>
</dbReference>
<dbReference type="EMBL" id="MU006042">
    <property type="protein sequence ID" value="KAF2857465.1"/>
    <property type="molecule type" value="Genomic_DNA"/>
</dbReference>
<gene>
    <name evidence="1" type="ORF">K470DRAFT_266823</name>
</gene>
<dbReference type="AlphaFoldDB" id="A0A6A7BRT0"/>
<proteinExistence type="predicted"/>
<evidence type="ECO:0000313" key="2">
    <source>
        <dbReference type="Proteomes" id="UP000799421"/>
    </source>
</evidence>
<reference evidence="1" key="1">
    <citation type="journal article" date="2020" name="Stud. Mycol.">
        <title>101 Dothideomycetes genomes: a test case for predicting lifestyles and emergence of pathogens.</title>
        <authorList>
            <person name="Haridas S."/>
            <person name="Albert R."/>
            <person name="Binder M."/>
            <person name="Bloem J."/>
            <person name="Labutti K."/>
            <person name="Salamov A."/>
            <person name="Andreopoulos B."/>
            <person name="Baker S."/>
            <person name="Barry K."/>
            <person name="Bills G."/>
            <person name="Bluhm B."/>
            <person name="Cannon C."/>
            <person name="Castanera R."/>
            <person name="Culley D."/>
            <person name="Daum C."/>
            <person name="Ezra D."/>
            <person name="Gonzalez J."/>
            <person name="Henrissat B."/>
            <person name="Kuo A."/>
            <person name="Liang C."/>
            <person name="Lipzen A."/>
            <person name="Lutzoni F."/>
            <person name="Magnuson J."/>
            <person name="Mondo S."/>
            <person name="Nolan M."/>
            <person name="Ohm R."/>
            <person name="Pangilinan J."/>
            <person name="Park H.-J."/>
            <person name="Ramirez L."/>
            <person name="Alfaro M."/>
            <person name="Sun H."/>
            <person name="Tritt A."/>
            <person name="Yoshinaga Y."/>
            <person name="Zwiers L.-H."/>
            <person name="Turgeon B."/>
            <person name="Goodwin S."/>
            <person name="Spatafora J."/>
            <person name="Crous P."/>
            <person name="Grigoriev I."/>
        </authorList>
    </citation>
    <scope>NUCLEOTIDE SEQUENCE</scope>
    <source>
        <strain evidence="1">CBS 480.64</strain>
    </source>
</reference>
<keyword evidence="2" id="KW-1185">Reference proteome</keyword>
<accession>A0A6A7BRT0</accession>
<dbReference type="Proteomes" id="UP000799421">
    <property type="component" value="Unassembled WGS sequence"/>
</dbReference>